<evidence type="ECO:0000313" key="1">
    <source>
        <dbReference type="EMBL" id="SNR77582.1"/>
    </source>
</evidence>
<accession>A0A238Z2T4</accession>
<gene>
    <name evidence="1" type="ORF">SAMN04488111_3034</name>
</gene>
<keyword evidence="1" id="KW-0808">Transferase</keyword>
<protein>
    <submittedName>
        <fullName evidence="1">Glycosyl transferases group 1</fullName>
    </submittedName>
</protein>
<keyword evidence="2" id="KW-1185">Reference proteome</keyword>
<sequence>MKILNKTLNIVSFDVPYPPNYGGAIDVFYKIKALNNLGINIILHTYEYGRGKQKELEKYCNSIHYYKRKIKLKDFFSRKPFIVKTRTNKKLIENLRSNNFPILFEGLHSTSPLLTANFNNRTVIIRAHNIEHNYYKGLSKSESNIFKKLFFNTEAIKLRPFQKIFKKANYILSISPSEQEYFSVKFPLKSIYIPAFHEHKTVKSMQGIGKFAIYHGDIRVADNTKACFYLVKAFSNTTYPFIIASNFNNPKLESEIKKHSNISFIMLKSNDELTELLKSAHVNILPTFQGTGIKLKLINALFNGRFCLVNDEMIKNTGLEKLCSIANSKKEFINKFEQLSQQEFTENDIIKRTNVLKSFDTHINAQKIIELLN</sequence>
<name>A0A238Z2T4_9FLAO</name>
<reference evidence="2" key="1">
    <citation type="submission" date="2017-06" db="EMBL/GenBank/DDBJ databases">
        <authorList>
            <person name="Varghese N."/>
            <person name="Submissions S."/>
        </authorList>
    </citation>
    <scope>NUCLEOTIDE SEQUENCE [LARGE SCALE GENOMIC DNA]</scope>
    <source>
        <strain evidence="2">DSM 27993</strain>
    </source>
</reference>
<dbReference type="Proteomes" id="UP000198412">
    <property type="component" value="Unassembled WGS sequence"/>
</dbReference>
<proteinExistence type="predicted"/>
<organism evidence="1 2">
    <name type="scientific">Lutibacter flavus</name>
    <dbReference type="NCBI Taxonomy" id="691689"/>
    <lineage>
        <taxon>Bacteria</taxon>
        <taxon>Pseudomonadati</taxon>
        <taxon>Bacteroidota</taxon>
        <taxon>Flavobacteriia</taxon>
        <taxon>Flavobacteriales</taxon>
        <taxon>Flavobacteriaceae</taxon>
        <taxon>Lutibacter</taxon>
    </lineage>
</organism>
<evidence type="ECO:0000313" key="2">
    <source>
        <dbReference type="Proteomes" id="UP000198412"/>
    </source>
</evidence>
<dbReference type="GO" id="GO:0016740">
    <property type="term" value="F:transferase activity"/>
    <property type="evidence" value="ECO:0007669"/>
    <property type="project" value="UniProtKB-KW"/>
</dbReference>
<dbReference type="SUPFAM" id="SSF53756">
    <property type="entry name" value="UDP-Glycosyltransferase/glycogen phosphorylase"/>
    <property type="match status" value="1"/>
</dbReference>
<dbReference type="EMBL" id="FZNX01000005">
    <property type="protein sequence ID" value="SNR77582.1"/>
    <property type="molecule type" value="Genomic_DNA"/>
</dbReference>
<dbReference type="Gene3D" id="3.40.50.2000">
    <property type="entry name" value="Glycogen Phosphorylase B"/>
    <property type="match status" value="1"/>
</dbReference>
<dbReference type="AlphaFoldDB" id="A0A238Z2T4"/>